<sequence>MAGSYRNGKDRMERDSSVTGIVLTVAVHLCILGAGLSGGLTYIYPPPEEESILLDFSEDIESPVIREMSGEEPRAVKPDPQREVELVQRSEGQVEGHKANEAMEATTGDDGDVEVPEPPRKKEINRRALFHAANNRAQKDTLAPQTAAEPTDELKSGHASGTAENGKEIGVPKARLKGRSPVNGYLPAPEYPVQKAGTVVVNIKVDNYGNVTGQPSINMEETNVTDQELWQAAINAAKKTKFNRTLDAPPLQEGTITYIFRLK</sequence>
<evidence type="ECO:0000256" key="1">
    <source>
        <dbReference type="SAM" id="MobiDB-lite"/>
    </source>
</evidence>
<evidence type="ECO:0000313" key="3">
    <source>
        <dbReference type="EMBL" id="MBO8452101.1"/>
    </source>
</evidence>
<organism evidence="3 4">
    <name type="scientific">Candidatus Cryptobacteroides intestinavium</name>
    <dbReference type="NCBI Taxonomy" id="2840766"/>
    <lineage>
        <taxon>Bacteria</taxon>
        <taxon>Pseudomonadati</taxon>
        <taxon>Bacteroidota</taxon>
        <taxon>Bacteroidia</taxon>
        <taxon>Bacteroidales</taxon>
        <taxon>Candidatus Cryptobacteroides</taxon>
    </lineage>
</organism>
<gene>
    <name evidence="3" type="ORF">IAC06_04355</name>
</gene>
<keyword evidence="2" id="KW-0812">Transmembrane</keyword>
<proteinExistence type="predicted"/>
<keyword evidence="2" id="KW-0472">Membrane</keyword>
<protein>
    <submittedName>
        <fullName evidence="3">Energy transducer TonB</fullName>
    </submittedName>
</protein>
<feature type="compositionally biased region" description="Basic and acidic residues" evidence="1">
    <location>
        <begin position="87"/>
        <end position="101"/>
    </location>
</feature>
<dbReference type="Proteomes" id="UP000823661">
    <property type="component" value="Unassembled WGS sequence"/>
</dbReference>
<reference evidence="3" key="2">
    <citation type="journal article" date="2021" name="PeerJ">
        <title>Extensive microbial diversity within the chicken gut microbiome revealed by metagenomics and culture.</title>
        <authorList>
            <person name="Gilroy R."/>
            <person name="Ravi A."/>
            <person name="Getino M."/>
            <person name="Pursley I."/>
            <person name="Horton D.L."/>
            <person name="Alikhan N.F."/>
            <person name="Baker D."/>
            <person name="Gharbi K."/>
            <person name="Hall N."/>
            <person name="Watson M."/>
            <person name="Adriaenssens E.M."/>
            <person name="Foster-Nyarko E."/>
            <person name="Jarju S."/>
            <person name="Secka A."/>
            <person name="Antonio M."/>
            <person name="Oren A."/>
            <person name="Chaudhuri R.R."/>
            <person name="La Ragione R."/>
            <person name="Hildebrand F."/>
            <person name="Pallen M.J."/>
        </authorList>
    </citation>
    <scope>NUCLEOTIDE SEQUENCE</scope>
    <source>
        <strain evidence="3">B1-20833</strain>
    </source>
</reference>
<keyword evidence="2" id="KW-1133">Transmembrane helix</keyword>
<reference evidence="3" key="1">
    <citation type="submission" date="2020-10" db="EMBL/GenBank/DDBJ databases">
        <authorList>
            <person name="Gilroy R."/>
        </authorList>
    </citation>
    <scope>NUCLEOTIDE SEQUENCE</scope>
    <source>
        <strain evidence="3">B1-20833</strain>
    </source>
</reference>
<feature type="region of interest" description="Disordered" evidence="1">
    <location>
        <begin position="131"/>
        <end position="171"/>
    </location>
</feature>
<feature type="transmembrane region" description="Helical" evidence="2">
    <location>
        <begin position="21"/>
        <end position="44"/>
    </location>
</feature>
<evidence type="ECO:0000256" key="2">
    <source>
        <dbReference type="SAM" id="Phobius"/>
    </source>
</evidence>
<accession>A0A9D9HHP0</accession>
<dbReference type="AlphaFoldDB" id="A0A9D9HHP0"/>
<feature type="region of interest" description="Disordered" evidence="1">
    <location>
        <begin position="87"/>
        <end position="118"/>
    </location>
</feature>
<dbReference type="EMBL" id="JADIMI010000041">
    <property type="protein sequence ID" value="MBO8452101.1"/>
    <property type="molecule type" value="Genomic_DNA"/>
</dbReference>
<evidence type="ECO:0000313" key="4">
    <source>
        <dbReference type="Proteomes" id="UP000823661"/>
    </source>
</evidence>
<comment type="caution">
    <text evidence="3">The sequence shown here is derived from an EMBL/GenBank/DDBJ whole genome shotgun (WGS) entry which is preliminary data.</text>
</comment>
<name>A0A9D9HHP0_9BACT</name>